<keyword evidence="3" id="KW-1185">Reference proteome</keyword>
<keyword evidence="1" id="KW-0812">Transmembrane</keyword>
<evidence type="ECO:0000313" key="2">
    <source>
        <dbReference type="EMBL" id="KJJ84461.1"/>
    </source>
</evidence>
<comment type="caution">
    <text evidence="2">The sequence shown here is derived from an EMBL/GenBank/DDBJ whole genome shotgun (WGS) entry which is preliminary data.</text>
</comment>
<dbReference type="EMBL" id="JYNY01000350">
    <property type="protein sequence ID" value="KJJ84461.1"/>
    <property type="molecule type" value="Genomic_DNA"/>
</dbReference>
<dbReference type="Proteomes" id="UP000033428">
    <property type="component" value="Unassembled WGS sequence"/>
</dbReference>
<dbReference type="AlphaFoldDB" id="A0A0F0CSF8"/>
<sequence>MKTLSHIKKIILSTNSTKIFKIIILIWFLLWLSFFIFGGKHGQYPIIIKMHNLPHEEKQRYIMGIELYDFLSSCKETISEKNSYDILGLPDHSIEIVRARYLLWPRKKVSVNPDFKILWGLLNEEPIGYTKIKKIPSGILFKKTQLN</sequence>
<organism evidence="2 3">
    <name type="scientific">Candidatus Omnitrophus magneticus</name>
    <dbReference type="NCBI Taxonomy" id="1609969"/>
    <lineage>
        <taxon>Bacteria</taxon>
        <taxon>Pseudomonadati</taxon>
        <taxon>Candidatus Omnitrophota</taxon>
        <taxon>Candidatus Omnitrophus</taxon>
    </lineage>
</organism>
<reference evidence="2 3" key="1">
    <citation type="submission" date="2015-02" db="EMBL/GenBank/DDBJ databases">
        <title>Single-cell genomics of uncultivated deep-branching MTB reveals a conserved set of magnetosome genes.</title>
        <authorList>
            <person name="Kolinko S."/>
            <person name="Richter M."/>
            <person name="Glockner F.O."/>
            <person name="Brachmann A."/>
            <person name="Schuler D."/>
        </authorList>
    </citation>
    <scope>NUCLEOTIDE SEQUENCE [LARGE SCALE GENOMIC DNA]</scope>
    <source>
        <strain evidence="2">SKK-01</strain>
    </source>
</reference>
<evidence type="ECO:0000313" key="3">
    <source>
        <dbReference type="Proteomes" id="UP000033428"/>
    </source>
</evidence>
<proteinExistence type="predicted"/>
<protein>
    <submittedName>
        <fullName evidence="2">Secreted protein</fullName>
    </submittedName>
</protein>
<name>A0A0F0CSF8_9BACT</name>
<keyword evidence="1" id="KW-1133">Transmembrane helix</keyword>
<accession>A0A0F0CSF8</accession>
<feature type="transmembrane region" description="Helical" evidence="1">
    <location>
        <begin position="20"/>
        <end position="39"/>
    </location>
</feature>
<keyword evidence="1" id="KW-0472">Membrane</keyword>
<evidence type="ECO:0000256" key="1">
    <source>
        <dbReference type="SAM" id="Phobius"/>
    </source>
</evidence>
<gene>
    <name evidence="2" type="ORF">OMAG_001672</name>
</gene>